<dbReference type="InterPro" id="IPR004793">
    <property type="entry name" value="Desulfoferrodoxin_rbo"/>
</dbReference>
<evidence type="ECO:0000313" key="10">
    <source>
        <dbReference type="EMBL" id="AUB59993.1"/>
    </source>
</evidence>
<evidence type="ECO:0000259" key="8">
    <source>
        <dbReference type="Pfam" id="PF01880"/>
    </source>
</evidence>
<dbReference type="NCBIfam" id="TIGR00319">
    <property type="entry name" value="desulf_FeS4"/>
    <property type="match status" value="1"/>
</dbReference>
<reference evidence="10 11" key="1">
    <citation type="submission" date="2016-10" db="EMBL/GenBank/DDBJ databases">
        <title>Comparative genomics between deep and shallow subseafloor isolates.</title>
        <authorList>
            <person name="Ishii S."/>
            <person name="Miller J.R."/>
            <person name="Sutton G."/>
            <person name="Suzuki S."/>
            <person name="Methe B."/>
            <person name="Inagaki F."/>
            <person name="Imachi H."/>
        </authorList>
    </citation>
    <scope>NUCLEOTIDE SEQUENCE [LARGE SCALE GENOMIC DNA]</scope>
    <source>
        <strain evidence="10 11">A8p</strain>
    </source>
</reference>
<keyword evidence="3" id="KW-0813">Transport</keyword>
<evidence type="ECO:0000256" key="1">
    <source>
        <dbReference type="ARBA" id="ARBA00001973"/>
    </source>
</evidence>
<sequence length="125" mass="14073">MTEKGQVYRCDVCGNIVNILCEGQGNLVCCEVPMELLKERQDKDGSLKHRPVIEKTTEGVRVKVGEAAHPMEENHHIELVELTTGKHVFIQFLNPGDQPEAEFPVESDEGLQARCYCNIHGLWKS</sequence>
<feature type="binding site" evidence="7">
    <location>
        <position position="13"/>
    </location>
    <ligand>
        <name>Fe cation</name>
        <dbReference type="ChEBI" id="CHEBI:24875"/>
        <label>1</label>
    </ligand>
</feature>
<evidence type="ECO:0000256" key="5">
    <source>
        <dbReference type="ARBA" id="ARBA00022982"/>
    </source>
</evidence>
<organism evidence="10 11">
    <name type="scientific">Methanobacterium subterraneum</name>
    <dbReference type="NCBI Taxonomy" id="59277"/>
    <lineage>
        <taxon>Archaea</taxon>
        <taxon>Methanobacteriati</taxon>
        <taxon>Methanobacteriota</taxon>
        <taxon>Methanomada group</taxon>
        <taxon>Methanobacteria</taxon>
        <taxon>Methanobacteriales</taxon>
        <taxon>Methanobacteriaceae</taxon>
        <taxon>Methanobacterium</taxon>
    </lineage>
</organism>
<dbReference type="Proteomes" id="UP000232631">
    <property type="component" value="Chromosome"/>
</dbReference>
<dbReference type="GO" id="GO:0016491">
    <property type="term" value="F:oxidoreductase activity"/>
    <property type="evidence" value="ECO:0007669"/>
    <property type="project" value="InterPro"/>
</dbReference>
<dbReference type="CDD" id="cd00974">
    <property type="entry name" value="DSRD"/>
    <property type="match status" value="1"/>
</dbReference>
<feature type="binding site" evidence="7">
    <location>
        <position position="30"/>
    </location>
    <ligand>
        <name>Fe cation</name>
        <dbReference type="ChEBI" id="CHEBI:24875"/>
        <label>1</label>
    </ligand>
</feature>
<comment type="similarity">
    <text evidence="2">Belongs to the desulfoferrodoxin family.</text>
</comment>
<dbReference type="EMBL" id="CP017768">
    <property type="protein sequence ID" value="AUB59993.1"/>
    <property type="molecule type" value="Genomic_DNA"/>
</dbReference>
<keyword evidence="4 7" id="KW-0479">Metal-binding</keyword>
<feature type="binding site" evidence="7">
    <location>
        <position position="120"/>
    </location>
    <ligand>
        <name>Fe cation</name>
        <dbReference type="ChEBI" id="CHEBI:24875"/>
        <label>1</label>
    </ligand>
</feature>
<comment type="cofactor">
    <cofactor evidence="1">
        <name>Cu(2+)</name>
        <dbReference type="ChEBI" id="CHEBI:29036"/>
    </cofactor>
</comment>
<dbReference type="KEGG" id="msub:BK009_04445"/>
<feature type="binding site" evidence="7">
    <location>
        <position position="117"/>
    </location>
    <ligand>
        <name>Fe cation</name>
        <dbReference type="ChEBI" id="CHEBI:24875"/>
        <label>1</label>
    </ligand>
</feature>
<dbReference type="SUPFAM" id="SSF49367">
    <property type="entry name" value="Superoxide reductase-like"/>
    <property type="match status" value="1"/>
</dbReference>
<evidence type="ECO:0000256" key="6">
    <source>
        <dbReference type="ARBA" id="ARBA00023004"/>
    </source>
</evidence>
<dbReference type="InterPro" id="IPR036073">
    <property type="entry name" value="Desulfoferrodoxin_Fe-bd_dom_sf"/>
</dbReference>
<evidence type="ECO:0000256" key="2">
    <source>
        <dbReference type="ARBA" id="ARBA00005941"/>
    </source>
</evidence>
<feature type="binding site" evidence="7">
    <location>
        <position position="69"/>
    </location>
    <ligand>
        <name>Fe cation</name>
        <dbReference type="ChEBI" id="CHEBI:24875"/>
        <label>2</label>
        <note>catalytic</note>
    </ligand>
</feature>
<dbReference type="InterPro" id="IPR051233">
    <property type="entry name" value="Desulfoferrodoxin_SOR"/>
</dbReference>
<gene>
    <name evidence="10" type="ORF">BK009_04445</name>
</gene>
<dbReference type="NCBIfam" id="TIGR00332">
    <property type="entry name" value="neela_ferrous"/>
    <property type="match status" value="1"/>
</dbReference>
<evidence type="ECO:0000256" key="7">
    <source>
        <dbReference type="PIRSR" id="PIRSR604793-1"/>
    </source>
</evidence>
<keyword evidence="5" id="KW-0249">Electron transport</keyword>
<feature type="domain" description="Desulfoferrodoxin ferrous iron-binding" evidence="8">
    <location>
        <begin position="46"/>
        <end position="124"/>
    </location>
</feature>
<comment type="cofactor">
    <cofactor evidence="7">
        <name>Fe(3+)</name>
        <dbReference type="ChEBI" id="CHEBI:29034"/>
    </cofactor>
    <text evidence="7">Binds 1 Fe(3+) ion per subunit. The iron ion 1 is coordinated via 4 cysteine residues.</text>
</comment>
<dbReference type="RefSeq" id="WP_100909144.1">
    <property type="nucleotide sequence ID" value="NZ_CP017768.1"/>
</dbReference>
<dbReference type="NCBIfam" id="TIGR00320">
    <property type="entry name" value="dfx_rbo"/>
    <property type="match status" value="1"/>
</dbReference>
<keyword evidence="6 7" id="KW-0408">Iron</keyword>
<protein>
    <submittedName>
        <fullName evidence="10">Desulfoferrodoxin</fullName>
    </submittedName>
</protein>
<dbReference type="PANTHER" id="PTHR36541">
    <property type="entry name" value="SUPEROXIDE REDUCTASE-RELATED"/>
    <property type="match status" value="1"/>
</dbReference>
<dbReference type="Gene3D" id="2.20.28.100">
    <property type="entry name" value="Desulphoferrodoxin, N-terminal domain"/>
    <property type="match status" value="1"/>
</dbReference>
<dbReference type="InterPro" id="IPR002742">
    <property type="entry name" value="Desulfoferrodoxin_Fe-bd_dom"/>
</dbReference>
<evidence type="ECO:0000256" key="3">
    <source>
        <dbReference type="ARBA" id="ARBA00022448"/>
    </source>
</evidence>
<feature type="domain" description="Desulfoferrodoxin N-terminal" evidence="9">
    <location>
        <begin position="2"/>
        <end position="37"/>
    </location>
</feature>
<dbReference type="GO" id="GO:0019430">
    <property type="term" value="P:removal of superoxide radicals"/>
    <property type="evidence" value="ECO:0007669"/>
    <property type="project" value="InterPro"/>
</dbReference>
<dbReference type="AlphaFoldDB" id="A0A2H4VPG2"/>
<name>A0A2H4VPG2_9EURY</name>
<dbReference type="InterPro" id="IPR004462">
    <property type="entry name" value="Desulfoferrodoxin_N"/>
</dbReference>
<dbReference type="PANTHER" id="PTHR36541:SF1">
    <property type="entry name" value="SUPEROXIDE REDUCTASE-RELATED"/>
    <property type="match status" value="1"/>
</dbReference>
<dbReference type="SUPFAM" id="SSF57802">
    <property type="entry name" value="Rubredoxin-like"/>
    <property type="match status" value="1"/>
</dbReference>
<feature type="binding site" evidence="7">
    <location>
        <position position="75"/>
    </location>
    <ligand>
        <name>Fe cation</name>
        <dbReference type="ChEBI" id="CHEBI:24875"/>
        <label>2</label>
        <note>catalytic</note>
    </ligand>
</feature>
<keyword evidence="11" id="KW-1185">Reference proteome</keyword>
<dbReference type="Pfam" id="PF01880">
    <property type="entry name" value="Desulfoferrodox"/>
    <property type="match status" value="1"/>
</dbReference>
<proteinExistence type="inferred from homology"/>
<comment type="cofactor">
    <cofactor evidence="7">
        <name>Fe(2+)</name>
        <dbReference type="ChEBI" id="CHEBI:29033"/>
    </cofactor>
    <text evidence="7">Binds 1 Fe(2+) ion per subunit. The iron ion 2 is coordinated via four histidines and one cysteine residue.</text>
</comment>
<dbReference type="Pfam" id="PF06397">
    <property type="entry name" value="Desulfoferrod_N"/>
    <property type="match status" value="1"/>
</dbReference>
<dbReference type="InterPro" id="IPR038094">
    <property type="entry name" value="Desulfoferrodoxin_N_sf"/>
</dbReference>
<evidence type="ECO:0000259" key="9">
    <source>
        <dbReference type="Pfam" id="PF06397"/>
    </source>
</evidence>
<evidence type="ECO:0000256" key="4">
    <source>
        <dbReference type="ARBA" id="ARBA00022723"/>
    </source>
</evidence>
<dbReference type="Gene3D" id="2.60.40.730">
    <property type="entry name" value="SOR catalytic domain"/>
    <property type="match status" value="1"/>
</dbReference>
<feature type="binding site" evidence="7">
    <location>
        <position position="10"/>
    </location>
    <ligand>
        <name>Fe cation</name>
        <dbReference type="ChEBI" id="CHEBI:24875"/>
        <label>1</label>
    </ligand>
</feature>
<dbReference type="GO" id="GO:0005506">
    <property type="term" value="F:iron ion binding"/>
    <property type="evidence" value="ECO:0007669"/>
    <property type="project" value="InterPro"/>
</dbReference>
<feature type="binding site" evidence="7">
    <location>
        <position position="49"/>
    </location>
    <ligand>
        <name>Fe cation</name>
        <dbReference type="ChEBI" id="CHEBI:24875"/>
        <label>2</label>
        <note>catalytic</note>
    </ligand>
</feature>
<accession>A0A2H4VPG2</accession>
<dbReference type="GeneID" id="35125710"/>
<evidence type="ECO:0000313" key="11">
    <source>
        <dbReference type="Proteomes" id="UP000232631"/>
    </source>
</evidence>
<feature type="binding site" evidence="7">
    <location>
        <position position="29"/>
    </location>
    <ligand>
        <name>Fe cation</name>
        <dbReference type="ChEBI" id="CHEBI:24875"/>
        <label>1</label>
    </ligand>
</feature>